<dbReference type="Pfam" id="PF00155">
    <property type="entry name" value="Aminotran_1_2"/>
    <property type="match status" value="1"/>
</dbReference>
<protein>
    <recommendedName>
        <fullName evidence="5">8-amino-7-oxononanoate synthase</fullName>
        <ecNumber evidence="5">2.3.1.47</ecNumber>
    </recommendedName>
    <alternativeName>
        <fullName evidence="9">7-keto-8-amino-pelargonic acid synthase</fullName>
    </alternativeName>
    <alternativeName>
        <fullName evidence="10">8-amino-7-ketopelargonate synthase</fullName>
    </alternativeName>
</protein>
<dbReference type="AlphaFoldDB" id="A0A0W8FUB5"/>
<keyword evidence="7" id="KW-0093">Biotin biosynthesis</keyword>
<accession>A0A0W8FUB5</accession>
<evidence type="ECO:0000256" key="2">
    <source>
        <dbReference type="ARBA" id="ARBA00004746"/>
    </source>
</evidence>
<proteinExistence type="inferred from homology"/>
<dbReference type="InterPro" id="IPR004723">
    <property type="entry name" value="AONS_Archaea/Proteobacteria"/>
</dbReference>
<evidence type="ECO:0000256" key="10">
    <source>
        <dbReference type="ARBA" id="ARBA00033381"/>
    </source>
</evidence>
<dbReference type="UniPathway" id="UPA00078"/>
<dbReference type="InterPro" id="IPR004839">
    <property type="entry name" value="Aminotransferase_I/II_large"/>
</dbReference>
<evidence type="ECO:0000256" key="3">
    <source>
        <dbReference type="ARBA" id="ARBA00010008"/>
    </source>
</evidence>
<evidence type="ECO:0000256" key="4">
    <source>
        <dbReference type="ARBA" id="ARBA00011738"/>
    </source>
</evidence>
<dbReference type="EC" id="2.3.1.47" evidence="5"/>
<dbReference type="GO" id="GO:0008710">
    <property type="term" value="F:8-amino-7-oxononanoate synthase activity"/>
    <property type="evidence" value="ECO:0007669"/>
    <property type="project" value="UniProtKB-EC"/>
</dbReference>
<evidence type="ECO:0000256" key="9">
    <source>
        <dbReference type="ARBA" id="ARBA00032610"/>
    </source>
</evidence>
<dbReference type="InterPro" id="IPR001917">
    <property type="entry name" value="Aminotrans_II_pyridoxalP_BS"/>
</dbReference>
<name>A0A0W8FUB5_9ZZZZ</name>
<dbReference type="PANTHER" id="PTHR13693:SF100">
    <property type="entry name" value="8-AMINO-7-OXONONANOATE SYNTHASE"/>
    <property type="match status" value="1"/>
</dbReference>
<keyword evidence="6 13" id="KW-0808">Transferase</keyword>
<comment type="cofactor">
    <cofactor evidence="1">
        <name>pyridoxal 5'-phosphate</name>
        <dbReference type="ChEBI" id="CHEBI:597326"/>
    </cofactor>
</comment>
<comment type="pathway">
    <text evidence="2">Cofactor biosynthesis; biotin biosynthesis.</text>
</comment>
<dbReference type="PANTHER" id="PTHR13693">
    <property type="entry name" value="CLASS II AMINOTRANSFERASE/8-AMINO-7-OXONONANOATE SYNTHASE"/>
    <property type="match status" value="1"/>
</dbReference>
<dbReference type="GO" id="GO:0009102">
    <property type="term" value="P:biotin biosynthetic process"/>
    <property type="evidence" value="ECO:0007669"/>
    <property type="project" value="UniProtKB-UniPathway"/>
</dbReference>
<evidence type="ECO:0000256" key="6">
    <source>
        <dbReference type="ARBA" id="ARBA00022679"/>
    </source>
</evidence>
<comment type="subunit">
    <text evidence="4">Homodimer.</text>
</comment>
<evidence type="ECO:0000256" key="11">
    <source>
        <dbReference type="ARBA" id="ARBA00047715"/>
    </source>
</evidence>
<organism evidence="13">
    <name type="scientific">hydrocarbon metagenome</name>
    <dbReference type="NCBI Taxonomy" id="938273"/>
    <lineage>
        <taxon>unclassified sequences</taxon>
        <taxon>metagenomes</taxon>
        <taxon>ecological metagenomes</taxon>
    </lineage>
</organism>
<dbReference type="InterPro" id="IPR050087">
    <property type="entry name" value="AON_synthase_class-II"/>
</dbReference>
<dbReference type="GO" id="GO:0030170">
    <property type="term" value="F:pyridoxal phosphate binding"/>
    <property type="evidence" value="ECO:0007669"/>
    <property type="project" value="InterPro"/>
</dbReference>
<dbReference type="Gene3D" id="3.40.640.10">
    <property type="entry name" value="Type I PLP-dependent aspartate aminotransferase-like (Major domain)"/>
    <property type="match status" value="1"/>
</dbReference>
<dbReference type="EMBL" id="LNQE01000844">
    <property type="protein sequence ID" value="KUG24533.1"/>
    <property type="molecule type" value="Genomic_DNA"/>
</dbReference>
<dbReference type="PROSITE" id="PS00599">
    <property type="entry name" value="AA_TRANSFER_CLASS_2"/>
    <property type="match status" value="1"/>
</dbReference>
<sequence>MEFIKAYLAKRKNENTLRSLLALDARGPGVIVRQGRKYVDFSSNDYLGLSRHPKLIDASRKALEIYGVGTGASRLLSGDLKLHHILEEETALFKHKESALFFNSGYHANVGVIPVFTGKNDVIFSDSLCHASQIDGAILSRAARFLFRHNDMEHLEDLLKKERSKFEKSLILTESVFSMDGDLAPLKSMVELKDRYDCVLMVDEAHATGVFGNHGRGVVDAEGLSDHVDLIMGTFSKALGGFGAYIAASRLVTDYLINSARSFIYSTALPCSIVAANLAALEVCKNEPWRGPALLDRAQRFRTALGDAGWSVSGDSQIIPVMIGDSKTALNYAKILLEKGFQVLPIRPPTVPEGTSRFRFSLCYEHTEEEVNGVVEAMGELKRYHEKCSDVKLQD</sequence>
<evidence type="ECO:0000256" key="7">
    <source>
        <dbReference type="ARBA" id="ARBA00022756"/>
    </source>
</evidence>
<evidence type="ECO:0000256" key="5">
    <source>
        <dbReference type="ARBA" id="ARBA00013187"/>
    </source>
</evidence>
<comment type="similarity">
    <text evidence="3">Belongs to the class-II pyridoxal-phosphate-dependent aminotransferase family. BioF subfamily.</text>
</comment>
<feature type="domain" description="Aminotransferase class I/classII large" evidence="12">
    <location>
        <begin position="37"/>
        <end position="377"/>
    </location>
</feature>
<dbReference type="InterPro" id="IPR015422">
    <property type="entry name" value="PyrdxlP-dep_Trfase_small"/>
</dbReference>
<dbReference type="InterPro" id="IPR015421">
    <property type="entry name" value="PyrdxlP-dep_Trfase_major"/>
</dbReference>
<gene>
    <name evidence="13" type="ORF">ASZ90_005645</name>
</gene>
<comment type="catalytic activity">
    <reaction evidence="11">
        <text>6-carboxyhexanoyl-[ACP] + L-alanine + H(+) = (8S)-8-amino-7-oxononanoate + holo-[ACP] + CO2</text>
        <dbReference type="Rhea" id="RHEA:42288"/>
        <dbReference type="Rhea" id="RHEA-COMP:9685"/>
        <dbReference type="Rhea" id="RHEA-COMP:9955"/>
        <dbReference type="ChEBI" id="CHEBI:15378"/>
        <dbReference type="ChEBI" id="CHEBI:16526"/>
        <dbReference type="ChEBI" id="CHEBI:57972"/>
        <dbReference type="ChEBI" id="CHEBI:64479"/>
        <dbReference type="ChEBI" id="CHEBI:78846"/>
        <dbReference type="ChEBI" id="CHEBI:149468"/>
        <dbReference type="EC" id="2.3.1.47"/>
    </reaction>
</comment>
<dbReference type="CDD" id="cd06454">
    <property type="entry name" value="KBL_like"/>
    <property type="match status" value="1"/>
</dbReference>
<keyword evidence="8" id="KW-0663">Pyridoxal phosphate</keyword>
<evidence type="ECO:0000259" key="12">
    <source>
        <dbReference type="Pfam" id="PF00155"/>
    </source>
</evidence>
<dbReference type="NCBIfam" id="TIGR00858">
    <property type="entry name" value="bioF"/>
    <property type="match status" value="1"/>
</dbReference>
<evidence type="ECO:0000256" key="8">
    <source>
        <dbReference type="ARBA" id="ARBA00022898"/>
    </source>
</evidence>
<keyword evidence="13" id="KW-0012">Acyltransferase</keyword>
<comment type="caution">
    <text evidence="13">The sequence shown here is derived from an EMBL/GenBank/DDBJ whole genome shotgun (WGS) entry which is preliminary data.</text>
</comment>
<dbReference type="Gene3D" id="3.90.1150.10">
    <property type="entry name" value="Aspartate Aminotransferase, domain 1"/>
    <property type="match status" value="1"/>
</dbReference>
<dbReference type="SUPFAM" id="SSF53383">
    <property type="entry name" value="PLP-dependent transferases"/>
    <property type="match status" value="1"/>
</dbReference>
<dbReference type="InterPro" id="IPR015424">
    <property type="entry name" value="PyrdxlP-dep_Trfase"/>
</dbReference>
<reference evidence="13" key="1">
    <citation type="journal article" date="2015" name="Proc. Natl. Acad. Sci. U.S.A.">
        <title>Networks of energetic and metabolic interactions define dynamics in microbial communities.</title>
        <authorList>
            <person name="Embree M."/>
            <person name="Liu J.K."/>
            <person name="Al-Bassam M.M."/>
            <person name="Zengler K."/>
        </authorList>
    </citation>
    <scope>NUCLEOTIDE SEQUENCE</scope>
</reference>
<evidence type="ECO:0000313" key="13">
    <source>
        <dbReference type="EMBL" id="KUG24533.1"/>
    </source>
</evidence>
<evidence type="ECO:0000256" key="1">
    <source>
        <dbReference type="ARBA" id="ARBA00001933"/>
    </source>
</evidence>